<organism evidence="2 4">
    <name type="scientific">Yersinia phage fHe-Yen9-04</name>
    <dbReference type="NCBI Taxonomy" id="2052742"/>
    <lineage>
        <taxon>Viruses</taxon>
        <taxon>Duplodnaviria</taxon>
        <taxon>Heunggongvirae</taxon>
        <taxon>Uroviricota</taxon>
        <taxon>Caudoviricetes</taxon>
        <taxon>Eneladusvirus</taxon>
        <taxon>Eneladusvirus Yen904</taxon>
    </lineage>
</organism>
<evidence type="ECO:0000313" key="5">
    <source>
        <dbReference type="Proteomes" id="UP000317227"/>
    </source>
</evidence>
<dbReference type="GeneID" id="40100632"/>
<name>A0A2C9CXF5_9CAUD</name>
<evidence type="ECO:0000313" key="2">
    <source>
        <dbReference type="EMBL" id="SOK58491.1"/>
    </source>
</evidence>
<reference evidence="4" key="1">
    <citation type="submission" date="2017-10" db="EMBL/GenBank/DDBJ databases">
        <authorList>
            <person name="Skurnik M."/>
        </authorList>
    </citation>
    <scope>NUCLEOTIDE SEQUENCE [LARGE SCALE GENOMIC DNA]</scope>
</reference>
<accession>A0A2C9CXF5</accession>
<proteinExistence type="predicted"/>
<reference evidence="2" key="2">
    <citation type="submission" date="2017-10" db="EMBL/GenBank/DDBJ databases">
        <authorList>
            <person name="Banno H."/>
            <person name="Chua N.-H."/>
        </authorList>
    </citation>
    <scope>NUCLEOTIDE SEQUENCE [LARGE SCALE GENOMIC DNA]</scope>
</reference>
<evidence type="ECO:0000313" key="3">
    <source>
        <dbReference type="EMBL" id="VUE36260.1"/>
    </source>
</evidence>
<keyword evidence="4" id="KW-1185">Reference proteome</keyword>
<dbReference type="EMBL" id="LT960551">
    <property type="protein sequence ID" value="SOK58491.1"/>
    <property type="molecule type" value="Genomic_DNA"/>
</dbReference>
<dbReference type="Proteomes" id="UP000317227">
    <property type="component" value="Segment"/>
</dbReference>
<feature type="compositionally biased region" description="Basic and acidic residues" evidence="1">
    <location>
        <begin position="37"/>
        <end position="52"/>
    </location>
</feature>
<dbReference type="Proteomes" id="UP000240931">
    <property type="component" value="Segment"/>
</dbReference>
<dbReference type="OrthoDB" id="38062at10239"/>
<dbReference type="EMBL" id="LR596615">
    <property type="protein sequence ID" value="VUE36260.1"/>
    <property type="molecule type" value="Genomic_DNA"/>
</dbReference>
<evidence type="ECO:0000313" key="4">
    <source>
        <dbReference type="Proteomes" id="UP000240931"/>
    </source>
</evidence>
<gene>
    <name evidence="2" type="primary">g214</name>
</gene>
<dbReference type="KEGG" id="vg:40100632"/>
<reference evidence="3 5" key="3">
    <citation type="submission" date="2019-06" db="EMBL/GenBank/DDBJ databases">
        <authorList>
            <person name="Bower L."/>
            <person name="Leinonen R."/>
        </authorList>
    </citation>
    <scope>NUCLEOTIDE SEQUENCE [LARGE SCALE GENOMIC DNA]</scope>
</reference>
<evidence type="ECO:0000256" key="1">
    <source>
        <dbReference type="SAM" id="MobiDB-lite"/>
    </source>
</evidence>
<feature type="region of interest" description="Disordered" evidence="1">
    <location>
        <begin position="33"/>
        <end position="52"/>
    </location>
</feature>
<protein>
    <submittedName>
        <fullName evidence="2">Uncharacterized protein</fullName>
    </submittedName>
</protein>
<sequence length="112" mass="13375">MTEFECEEFRREIYNDGYQDGLEWGIERGNIDGYQKGSEDTRNELESEHENQLEKEYKHGFNDAESTYSRDIENIQYNMEQTIHSLNSKILDLKRTIYNLRKENAAITRSIQ</sequence>
<dbReference type="RefSeq" id="YP_009623824.1">
    <property type="nucleotide sequence ID" value="NC_042116.1"/>
</dbReference>